<dbReference type="InterPro" id="IPR032816">
    <property type="entry name" value="VTT_dom"/>
</dbReference>
<reference evidence="13" key="1">
    <citation type="submission" date="2021-11" db="EMBL/GenBank/DDBJ databases">
        <authorList>
            <person name="Herlambang A."/>
            <person name="Guo Y."/>
            <person name="Takashima Y."/>
            <person name="Nishizawa T."/>
        </authorList>
    </citation>
    <scope>NUCLEOTIDE SEQUENCE</scope>
    <source>
        <strain evidence="13">E1425</strain>
    </source>
</reference>
<dbReference type="GO" id="GO:0016192">
    <property type="term" value="P:vesicle-mediated transport"/>
    <property type="evidence" value="ECO:0007669"/>
    <property type="project" value="TreeGrafter"/>
</dbReference>
<keyword evidence="7 11" id="KW-1133">Transmembrane helix</keyword>
<comment type="subcellular location">
    <subcellularLocation>
        <location evidence="2">Golgi apparatus membrane</location>
        <topology evidence="2">Multi-pass membrane protein</topology>
    </subcellularLocation>
</comment>
<evidence type="ECO:0000256" key="5">
    <source>
        <dbReference type="ARBA" id="ARBA00020673"/>
    </source>
</evidence>
<evidence type="ECO:0000256" key="7">
    <source>
        <dbReference type="ARBA" id="ARBA00022989"/>
    </source>
</evidence>
<evidence type="ECO:0000313" key="13">
    <source>
        <dbReference type="EMBL" id="GJJ78678.1"/>
    </source>
</evidence>
<feature type="transmembrane region" description="Helical" evidence="11">
    <location>
        <begin position="279"/>
        <end position="298"/>
    </location>
</feature>
<evidence type="ECO:0000256" key="10">
    <source>
        <dbReference type="SAM" id="MobiDB-lite"/>
    </source>
</evidence>
<organism evidence="13 14">
    <name type="scientific">Entomortierella parvispora</name>
    <dbReference type="NCBI Taxonomy" id="205924"/>
    <lineage>
        <taxon>Eukaryota</taxon>
        <taxon>Fungi</taxon>
        <taxon>Fungi incertae sedis</taxon>
        <taxon>Mucoromycota</taxon>
        <taxon>Mortierellomycotina</taxon>
        <taxon>Mortierellomycetes</taxon>
        <taxon>Mortierellales</taxon>
        <taxon>Mortierellaceae</taxon>
        <taxon>Entomortierella</taxon>
    </lineage>
</organism>
<evidence type="ECO:0000256" key="4">
    <source>
        <dbReference type="ARBA" id="ARBA00013533"/>
    </source>
</evidence>
<accession>A0A9P3HLS3</accession>
<name>A0A9P3HLS3_9FUNG</name>
<feature type="transmembrane region" description="Helical" evidence="11">
    <location>
        <begin position="144"/>
        <end position="170"/>
    </location>
</feature>
<evidence type="ECO:0000256" key="6">
    <source>
        <dbReference type="ARBA" id="ARBA00022692"/>
    </source>
</evidence>
<dbReference type="OrthoDB" id="166803at2759"/>
<evidence type="ECO:0000256" key="9">
    <source>
        <dbReference type="ARBA" id="ARBA00023136"/>
    </source>
</evidence>
<feature type="region of interest" description="Disordered" evidence="10">
    <location>
        <begin position="1"/>
        <end position="38"/>
    </location>
</feature>
<keyword evidence="8" id="KW-0333">Golgi apparatus</keyword>
<evidence type="ECO:0000313" key="14">
    <source>
        <dbReference type="Proteomes" id="UP000827284"/>
    </source>
</evidence>
<feature type="domain" description="VTT" evidence="12">
    <location>
        <begin position="135"/>
        <end position="249"/>
    </location>
</feature>
<gene>
    <name evidence="13" type="ORF">EMPS_11037</name>
</gene>
<feature type="compositionally biased region" description="Acidic residues" evidence="10">
    <location>
        <begin position="491"/>
        <end position="501"/>
    </location>
</feature>
<evidence type="ECO:0000256" key="1">
    <source>
        <dbReference type="ARBA" id="ARBA00002978"/>
    </source>
</evidence>
<feature type="transmembrane region" description="Helical" evidence="11">
    <location>
        <begin position="115"/>
        <end position="138"/>
    </location>
</feature>
<sequence>MNNPFTEPSYFSGDRPSAPRIDRHNSGTSSIRLEDPSDLSSGAGFGSATSKFTGAALSLLTRIQDRLPERFRPWFWLGLWFSVVGLIIGLFAGFHSEIFQFLESLATFLKELGPLGPPVLMACLFVTSFPPMIGYSSIVTMAGYVYGFLFGFAIAFSAALAGSIVCFYFCRRWFKAQVRTLMSKNKSLKSVVRTVEKRGFRLLVLIRLAPYPFNVMNALLSATHIPLPTFALATAISLLKLTLHVYIGSTLSTLTGSNPDEEDDPSNPDKKNHGKALKVVVMVMSIFLGIGVGAYVWMVAKREVAITEAIRIERRRRRRLGLQTHQRMPSDGSEIELGPNSIPNVDITNRGSLAGLFGQSSNYPDGSALNSDYVGGGYLDDDEDEHEEQSLFGNFSDPLGPFQQSQLHQQPDDWRNVGAVDLDMSTDSEDTSDYTDEEGHDNRSPLDLERGMPEYGLGYEEEEEGGALDFSAHHAGLVDSPWHNDPALDGVPEEDEDDGDDLTFHSNTSKSGGNGVW</sequence>
<keyword evidence="9 11" id="KW-0472">Membrane</keyword>
<protein>
    <recommendedName>
        <fullName evidence="4">Golgi apparatus membrane protein TVP38</fullName>
    </recommendedName>
    <alternativeName>
        <fullName evidence="5">Golgi apparatus membrane protein tvp38</fullName>
    </alternativeName>
</protein>
<dbReference type="PANTHER" id="PTHR47549:SF1">
    <property type="entry name" value="GOLGI APPARATUS MEMBRANE PROTEIN TVP38"/>
    <property type="match status" value="1"/>
</dbReference>
<dbReference type="InterPro" id="IPR051076">
    <property type="entry name" value="Golgi_membrane_TVP38/TMEM64"/>
</dbReference>
<dbReference type="PANTHER" id="PTHR47549">
    <property type="entry name" value="GOLGI APPARATUS MEMBRANE PROTEIN TVP38-RELATED"/>
    <property type="match status" value="1"/>
</dbReference>
<dbReference type="AlphaFoldDB" id="A0A9P3HLS3"/>
<evidence type="ECO:0000256" key="11">
    <source>
        <dbReference type="SAM" id="Phobius"/>
    </source>
</evidence>
<reference evidence="13" key="2">
    <citation type="journal article" date="2022" name="Microbiol. Resour. Announc.">
        <title>Whole-Genome Sequence of Entomortierella parvispora E1425, a Mucoromycotan Fungus Associated with Burkholderiaceae-Related Endosymbiotic Bacteria.</title>
        <authorList>
            <person name="Herlambang A."/>
            <person name="Guo Y."/>
            <person name="Takashima Y."/>
            <person name="Narisawa K."/>
            <person name="Ohta H."/>
            <person name="Nishizawa T."/>
        </authorList>
    </citation>
    <scope>NUCLEOTIDE SEQUENCE</scope>
    <source>
        <strain evidence="13">E1425</strain>
    </source>
</reference>
<keyword evidence="6 11" id="KW-0812">Transmembrane</keyword>
<dbReference type="EMBL" id="BQFW01000015">
    <property type="protein sequence ID" value="GJJ78678.1"/>
    <property type="molecule type" value="Genomic_DNA"/>
</dbReference>
<dbReference type="GO" id="GO:0000022">
    <property type="term" value="P:mitotic spindle elongation"/>
    <property type="evidence" value="ECO:0007669"/>
    <property type="project" value="TreeGrafter"/>
</dbReference>
<comment type="function">
    <text evidence="1">Golgi membrane protein involved in vesicular trafficking and spindle migration.</text>
</comment>
<dbReference type="GO" id="GO:0000139">
    <property type="term" value="C:Golgi membrane"/>
    <property type="evidence" value="ECO:0007669"/>
    <property type="project" value="UniProtKB-SubCell"/>
</dbReference>
<evidence type="ECO:0000256" key="8">
    <source>
        <dbReference type="ARBA" id="ARBA00023034"/>
    </source>
</evidence>
<feature type="region of interest" description="Disordered" evidence="10">
    <location>
        <begin position="424"/>
        <end position="517"/>
    </location>
</feature>
<feature type="compositionally biased region" description="Acidic residues" evidence="10">
    <location>
        <begin position="424"/>
        <end position="439"/>
    </location>
</feature>
<evidence type="ECO:0000256" key="3">
    <source>
        <dbReference type="ARBA" id="ARBA00008640"/>
    </source>
</evidence>
<dbReference type="Pfam" id="PF09335">
    <property type="entry name" value="VTT_dom"/>
    <property type="match status" value="1"/>
</dbReference>
<feature type="transmembrane region" description="Helical" evidence="11">
    <location>
        <begin position="74"/>
        <end position="94"/>
    </location>
</feature>
<feature type="compositionally biased region" description="Basic and acidic residues" evidence="10">
    <location>
        <begin position="440"/>
        <end position="452"/>
    </location>
</feature>
<keyword evidence="14" id="KW-1185">Reference proteome</keyword>
<evidence type="ECO:0000256" key="2">
    <source>
        <dbReference type="ARBA" id="ARBA00004653"/>
    </source>
</evidence>
<proteinExistence type="inferred from homology"/>
<evidence type="ECO:0000259" key="12">
    <source>
        <dbReference type="Pfam" id="PF09335"/>
    </source>
</evidence>
<dbReference type="Proteomes" id="UP000827284">
    <property type="component" value="Unassembled WGS sequence"/>
</dbReference>
<comment type="similarity">
    <text evidence="3">Belongs to the TVP38/TMEM64 family.</text>
</comment>
<comment type="caution">
    <text evidence="13">The sequence shown here is derived from an EMBL/GenBank/DDBJ whole genome shotgun (WGS) entry which is preliminary data.</text>
</comment>